<dbReference type="GO" id="GO:0005656">
    <property type="term" value="C:nuclear pre-replicative complex"/>
    <property type="evidence" value="ECO:0007669"/>
    <property type="project" value="TreeGrafter"/>
</dbReference>
<dbReference type="GO" id="GO:0120330">
    <property type="term" value="C:rixosome complex"/>
    <property type="evidence" value="ECO:0007669"/>
    <property type="project" value="UniProtKB-UniRule"/>
</dbReference>
<comment type="function">
    <text evidence="5">Component of the RIX1 complex required for processing of ITS2 sequences from 35S pre-rRNA.</text>
</comment>
<dbReference type="SMART" id="SM00320">
    <property type="entry name" value="WD40"/>
    <property type="match status" value="2"/>
</dbReference>
<evidence type="ECO:0000256" key="4">
    <source>
        <dbReference type="PROSITE-ProRule" id="PRU00221"/>
    </source>
</evidence>
<dbReference type="InterPro" id="IPR045227">
    <property type="entry name" value="WDR18/Ipi3/RID3"/>
</dbReference>
<keyword evidence="5" id="KW-0539">Nucleus</keyword>
<dbReference type="EMBL" id="LNZH02000202">
    <property type="protein sequence ID" value="OCB86366.1"/>
    <property type="molecule type" value="Genomic_DNA"/>
</dbReference>
<reference evidence="7" key="1">
    <citation type="submission" date="2016-06" db="EMBL/GenBank/DDBJ databases">
        <title>Draft Genome sequence of the fungus Inonotus baumii.</title>
        <authorList>
            <person name="Zhu H."/>
            <person name="Lin W."/>
        </authorList>
    </citation>
    <scope>NUCLEOTIDE SEQUENCE</scope>
    <source>
        <strain evidence="7">821</strain>
    </source>
</reference>
<name>A0A9Q5HUQ8_SANBA</name>
<evidence type="ECO:0000256" key="1">
    <source>
        <dbReference type="ARBA" id="ARBA00010143"/>
    </source>
</evidence>
<dbReference type="AlphaFoldDB" id="A0A9Q5HUQ8"/>
<keyword evidence="2 4" id="KW-0853">WD repeat</keyword>
<evidence type="ECO:0000256" key="3">
    <source>
        <dbReference type="ARBA" id="ARBA00022737"/>
    </source>
</evidence>
<gene>
    <name evidence="7" type="ORF">A7U60_g6484</name>
</gene>
<keyword evidence="5" id="KW-0698">rRNA processing</keyword>
<comment type="subunit">
    <text evidence="5">Component of the RIX1 complex, composed of IPI1, RIX1/IPI2 and IPI3 in a 1:2:2 stoichiometry. The complex interacts (via RIX1) with MDN1 (via its hexameric AAA ATPase ring) and the pre-60S ribosome particles.</text>
</comment>
<evidence type="ECO:0000256" key="5">
    <source>
        <dbReference type="RuleBase" id="RU369067"/>
    </source>
</evidence>
<dbReference type="OrthoDB" id="756370at2759"/>
<comment type="caution">
    <text evidence="7">The sequence shown here is derived from an EMBL/GenBank/DDBJ whole genome shotgun (WGS) entry which is preliminary data.</text>
</comment>
<evidence type="ECO:0000313" key="8">
    <source>
        <dbReference type="Proteomes" id="UP000757232"/>
    </source>
</evidence>
<keyword evidence="8" id="KW-1185">Reference proteome</keyword>
<evidence type="ECO:0000313" key="7">
    <source>
        <dbReference type="EMBL" id="OCB86366.1"/>
    </source>
</evidence>
<sequence>MGRVSFPEVKIREYPSGLFQGDLLANELQHETPTPYWSLSDHTLPITDINCGIGPFPCCRILTASIDHSVKLWDLSSRILLTTFLFPSPIHSLAFEIAERTFFAASSEGRTPGSGGFVYQVKLFRRRDVQGGRPGVDALGGGGVGEAIRLDADPKRVISVGQPISSLALSLTQSTLLVGTTTGEVHLYDIASHQLLRTISPVKDKSQGLAITHIECMLKPADLIGHINLGLNVGGITSVKDVMPTKPIAAFQRIRDNKARETHEVPMILPSQNERFDFQPYIDRTIYSTDELLRDQALFLQSETPQDASGNTQLSHQAQQTRLSELESEVQRLRTQLTKAKNVNDAMWEVVAQRIVSEKKGAPGHAGISFANGSS</sequence>
<dbReference type="InterPro" id="IPR001680">
    <property type="entry name" value="WD40_rpt"/>
</dbReference>
<dbReference type="Proteomes" id="UP000757232">
    <property type="component" value="Unassembled WGS sequence"/>
</dbReference>
<dbReference type="SUPFAM" id="SSF50978">
    <property type="entry name" value="WD40 repeat-like"/>
    <property type="match status" value="1"/>
</dbReference>
<dbReference type="GO" id="GO:0006364">
    <property type="term" value="P:rRNA processing"/>
    <property type="evidence" value="ECO:0007669"/>
    <property type="project" value="UniProtKB-UniRule"/>
</dbReference>
<dbReference type="PANTHER" id="PTHR18763">
    <property type="entry name" value="WD-REPEAT PROTEIN 18"/>
    <property type="match status" value="1"/>
</dbReference>
<keyword evidence="3" id="KW-0677">Repeat</keyword>
<comment type="similarity">
    <text evidence="1 5">Belongs to the WD repeat IPI3/WDR18 family.</text>
</comment>
<dbReference type="GO" id="GO:0006261">
    <property type="term" value="P:DNA-templated DNA replication"/>
    <property type="evidence" value="ECO:0007669"/>
    <property type="project" value="TreeGrafter"/>
</dbReference>
<feature type="coiled-coil region" evidence="6">
    <location>
        <begin position="316"/>
        <end position="343"/>
    </location>
</feature>
<keyword evidence="6" id="KW-0175">Coiled coil</keyword>
<dbReference type="PANTHER" id="PTHR18763:SF0">
    <property type="entry name" value="WD REPEAT-CONTAINING PROTEIN 18"/>
    <property type="match status" value="1"/>
</dbReference>
<dbReference type="InterPro" id="IPR015943">
    <property type="entry name" value="WD40/YVTN_repeat-like_dom_sf"/>
</dbReference>
<dbReference type="InterPro" id="IPR036322">
    <property type="entry name" value="WD40_repeat_dom_sf"/>
</dbReference>
<comment type="subcellular location">
    <subcellularLocation>
        <location evidence="5">Nucleus</location>
    </subcellularLocation>
</comment>
<proteinExistence type="inferred from homology"/>
<dbReference type="Gene3D" id="2.130.10.10">
    <property type="entry name" value="YVTN repeat-like/Quinoprotein amine dehydrogenase"/>
    <property type="match status" value="1"/>
</dbReference>
<accession>A0A9Q5HUQ8</accession>
<feature type="repeat" description="WD" evidence="4">
    <location>
        <begin position="61"/>
        <end position="83"/>
    </location>
</feature>
<evidence type="ECO:0000256" key="2">
    <source>
        <dbReference type="ARBA" id="ARBA00022574"/>
    </source>
</evidence>
<dbReference type="PROSITE" id="PS50082">
    <property type="entry name" value="WD_REPEATS_2"/>
    <property type="match status" value="1"/>
</dbReference>
<evidence type="ECO:0000256" key="6">
    <source>
        <dbReference type="SAM" id="Coils"/>
    </source>
</evidence>
<organism evidence="7 8">
    <name type="scientific">Sanghuangporus baumii</name>
    <name type="common">Phellinus baumii</name>
    <dbReference type="NCBI Taxonomy" id="108892"/>
    <lineage>
        <taxon>Eukaryota</taxon>
        <taxon>Fungi</taxon>
        <taxon>Dikarya</taxon>
        <taxon>Basidiomycota</taxon>
        <taxon>Agaricomycotina</taxon>
        <taxon>Agaricomycetes</taxon>
        <taxon>Hymenochaetales</taxon>
        <taxon>Hymenochaetaceae</taxon>
        <taxon>Sanghuangporus</taxon>
    </lineage>
</organism>
<protein>
    <recommendedName>
        <fullName evidence="5">Pre-rRNA-processing protein IPI3</fullName>
    </recommendedName>
</protein>